<dbReference type="PANTHER" id="PTHR33273">
    <property type="entry name" value="DOMAIN-CONTAINING PROTEIN, PUTATIVE-RELATED"/>
    <property type="match status" value="1"/>
</dbReference>
<proteinExistence type="predicted"/>
<sequence>MSRIKCCSPTIFVELFWNDNNKDVHNITSLLNTKVVVEKPHRKKYGPPQCHNCQSLGHTQNFCNHNSRCVKCGEDHHTESCTKDRNSPAKCALCSLDHTANYKGCQVFKSASKLKENKKTPPRVPPTTVPGSYPKSNTKTYAEATSNKNFHSEDISVSFSHFISNLNSIINPLISLLSSVLNALIAKGTISP</sequence>
<accession>A0A2H8TF72</accession>
<dbReference type="AlphaFoldDB" id="A0A2H8TF72"/>
<name>A0A2H8TF72_9HEMI</name>
<evidence type="ECO:0000313" key="3">
    <source>
        <dbReference type="EMBL" id="MBW12690.1"/>
    </source>
</evidence>
<dbReference type="PANTHER" id="PTHR33273:SF2">
    <property type="entry name" value="ENDONUCLEASE_EXONUCLEASE_PHOSPHATASE DOMAIN-CONTAINING PROTEIN"/>
    <property type="match status" value="1"/>
</dbReference>
<protein>
    <submittedName>
        <fullName evidence="3">Nucleic-acid-binding protein from transposon X-element</fullName>
    </submittedName>
</protein>
<dbReference type="EMBL" id="GFXV01000885">
    <property type="protein sequence ID" value="MBW12690.1"/>
    <property type="molecule type" value="Transcribed_RNA"/>
</dbReference>
<organism evidence="3">
    <name type="scientific">Melanaphis sacchari</name>
    <dbReference type="NCBI Taxonomy" id="742174"/>
    <lineage>
        <taxon>Eukaryota</taxon>
        <taxon>Metazoa</taxon>
        <taxon>Ecdysozoa</taxon>
        <taxon>Arthropoda</taxon>
        <taxon>Hexapoda</taxon>
        <taxon>Insecta</taxon>
        <taxon>Pterygota</taxon>
        <taxon>Neoptera</taxon>
        <taxon>Paraneoptera</taxon>
        <taxon>Hemiptera</taxon>
        <taxon>Sternorrhyncha</taxon>
        <taxon>Aphidomorpha</taxon>
        <taxon>Aphidoidea</taxon>
        <taxon>Aphididae</taxon>
        <taxon>Aphidini</taxon>
        <taxon>Melanaphis</taxon>
    </lineage>
</organism>
<feature type="domain" description="Pre-C2HC" evidence="2">
    <location>
        <begin position="11"/>
        <end position="44"/>
    </location>
</feature>
<dbReference type="OrthoDB" id="6624230at2759"/>
<evidence type="ECO:0000256" key="1">
    <source>
        <dbReference type="SAM" id="MobiDB-lite"/>
    </source>
</evidence>
<dbReference type="InterPro" id="IPR006579">
    <property type="entry name" value="Pre_C2HC_dom"/>
</dbReference>
<feature type="region of interest" description="Disordered" evidence="1">
    <location>
        <begin position="116"/>
        <end position="137"/>
    </location>
</feature>
<reference evidence="3" key="1">
    <citation type="submission" date="2017-10" db="EMBL/GenBank/DDBJ databases">
        <title>Transcriptome Assembly of Sugarcane Aphid Adults.</title>
        <authorList>
            <person name="Scully E.D."/>
            <person name="Palmer N.A."/>
            <person name="Geib S.M."/>
            <person name="Sarath G."/>
            <person name="Sattler S.E."/>
        </authorList>
    </citation>
    <scope>NUCLEOTIDE SEQUENCE</scope>
    <source>
        <tissue evidence="3">Whole body</tissue>
    </source>
</reference>
<evidence type="ECO:0000259" key="2">
    <source>
        <dbReference type="Pfam" id="PF07530"/>
    </source>
</evidence>
<dbReference type="Pfam" id="PF07530">
    <property type="entry name" value="PRE_C2HC"/>
    <property type="match status" value="1"/>
</dbReference>